<organism evidence="2">
    <name type="scientific">Anguilla anguilla</name>
    <name type="common">European freshwater eel</name>
    <name type="synonym">Muraena anguilla</name>
    <dbReference type="NCBI Taxonomy" id="7936"/>
    <lineage>
        <taxon>Eukaryota</taxon>
        <taxon>Metazoa</taxon>
        <taxon>Chordata</taxon>
        <taxon>Craniata</taxon>
        <taxon>Vertebrata</taxon>
        <taxon>Euteleostomi</taxon>
        <taxon>Actinopterygii</taxon>
        <taxon>Neopterygii</taxon>
        <taxon>Teleostei</taxon>
        <taxon>Anguilliformes</taxon>
        <taxon>Anguillidae</taxon>
        <taxon>Anguilla</taxon>
    </lineage>
</organism>
<dbReference type="AlphaFoldDB" id="A0A0E9WUA6"/>
<reference evidence="2" key="1">
    <citation type="submission" date="2014-11" db="EMBL/GenBank/DDBJ databases">
        <authorList>
            <person name="Amaro Gonzalez C."/>
        </authorList>
    </citation>
    <scope>NUCLEOTIDE SEQUENCE</scope>
</reference>
<sequence>MKDIYTRRQLDAYGCSTIVRRNTVLFIGGALYCCFCGVVFSKYVVTIL</sequence>
<evidence type="ECO:0000313" key="2">
    <source>
        <dbReference type="EMBL" id="JAH93989.1"/>
    </source>
</evidence>
<evidence type="ECO:0000256" key="1">
    <source>
        <dbReference type="SAM" id="Phobius"/>
    </source>
</evidence>
<dbReference type="EMBL" id="GBXM01014588">
    <property type="protein sequence ID" value="JAH93989.1"/>
    <property type="molecule type" value="Transcribed_RNA"/>
</dbReference>
<name>A0A0E9WUA6_ANGAN</name>
<feature type="transmembrane region" description="Helical" evidence="1">
    <location>
        <begin position="24"/>
        <end position="45"/>
    </location>
</feature>
<proteinExistence type="predicted"/>
<keyword evidence="1" id="KW-0472">Membrane</keyword>
<reference evidence="2" key="2">
    <citation type="journal article" date="2015" name="Fish Shellfish Immunol.">
        <title>Early steps in the European eel (Anguilla anguilla)-Vibrio vulnificus interaction in the gills: Role of the RtxA13 toxin.</title>
        <authorList>
            <person name="Callol A."/>
            <person name="Pajuelo D."/>
            <person name="Ebbesson L."/>
            <person name="Teles M."/>
            <person name="MacKenzie S."/>
            <person name="Amaro C."/>
        </authorList>
    </citation>
    <scope>NUCLEOTIDE SEQUENCE</scope>
</reference>
<keyword evidence="1" id="KW-1133">Transmembrane helix</keyword>
<accession>A0A0E9WUA6</accession>
<keyword evidence="1" id="KW-0812">Transmembrane</keyword>
<protein>
    <submittedName>
        <fullName evidence="2">Uncharacterized protein</fullName>
    </submittedName>
</protein>